<evidence type="ECO:0000256" key="5">
    <source>
        <dbReference type="ARBA" id="ARBA00023136"/>
    </source>
</evidence>
<comment type="caution">
    <text evidence="7">The sequence shown here is derived from an EMBL/GenBank/DDBJ whole genome shotgun (WGS) entry which is preliminary data.</text>
</comment>
<feature type="transmembrane region" description="Helical" evidence="6">
    <location>
        <begin position="121"/>
        <end position="138"/>
    </location>
</feature>
<dbReference type="PANTHER" id="PTHR13674:SF5">
    <property type="entry name" value="UPF0389 PROTEIN CG9231"/>
    <property type="match status" value="1"/>
</dbReference>
<keyword evidence="4 6" id="KW-1133">Transmembrane helix</keyword>
<keyword evidence="3 6" id="KW-0812">Transmembrane</keyword>
<evidence type="ECO:0000313" key="8">
    <source>
        <dbReference type="Proteomes" id="UP001303046"/>
    </source>
</evidence>
<name>A0ABR1EB14_NECAM</name>
<dbReference type="Proteomes" id="UP001303046">
    <property type="component" value="Unassembled WGS sequence"/>
</dbReference>
<comment type="similarity">
    <text evidence="2">Belongs to the UPF0389 family.</text>
</comment>
<keyword evidence="5 6" id="KW-0472">Membrane</keyword>
<dbReference type="PANTHER" id="PTHR13674">
    <property type="entry name" value="GROWTH AND TRANSFORMATION-DEPENDENT PROTEIN"/>
    <property type="match status" value="1"/>
</dbReference>
<evidence type="ECO:0000256" key="2">
    <source>
        <dbReference type="ARBA" id="ARBA00007363"/>
    </source>
</evidence>
<dbReference type="EMBL" id="JAVFWL010000005">
    <property type="protein sequence ID" value="KAK6758966.1"/>
    <property type="molecule type" value="Genomic_DNA"/>
</dbReference>
<organism evidence="7 8">
    <name type="scientific">Necator americanus</name>
    <name type="common">Human hookworm</name>
    <dbReference type="NCBI Taxonomy" id="51031"/>
    <lineage>
        <taxon>Eukaryota</taxon>
        <taxon>Metazoa</taxon>
        <taxon>Ecdysozoa</taxon>
        <taxon>Nematoda</taxon>
        <taxon>Chromadorea</taxon>
        <taxon>Rhabditida</taxon>
        <taxon>Rhabditina</taxon>
        <taxon>Rhabditomorpha</taxon>
        <taxon>Strongyloidea</taxon>
        <taxon>Ancylostomatidae</taxon>
        <taxon>Bunostominae</taxon>
        <taxon>Necator</taxon>
    </lineage>
</organism>
<evidence type="ECO:0000256" key="4">
    <source>
        <dbReference type="ARBA" id="ARBA00022989"/>
    </source>
</evidence>
<comment type="subcellular location">
    <subcellularLocation>
        <location evidence="1">Membrane</location>
        <topology evidence="1">Single-pass membrane protein</topology>
    </subcellularLocation>
</comment>
<proteinExistence type="inferred from homology"/>
<evidence type="ECO:0000256" key="6">
    <source>
        <dbReference type="SAM" id="Phobius"/>
    </source>
</evidence>
<evidence type="ECO:0000256" key="3">
    <source>
        <dbReference type="ARBA" id="ARBA00022692"/>
    </source>
</evidence>
<sequence length="158" mass="18015">MLSAAERATLSAAIRGRVPSSVTIRSCYDARNKISNAFNPMIRRDGASIVKEGDPLFMTRATFDHHMLSQRTQCADSSFGVRPTFWQKRFLVLTRMYQRQSEIPELVANGTLNRMHDRMRIVTTFALVCGFFALFYYSHATNVARVMRDREAGVTMHS</sequence>
<keyword evidence="8" id="KW-1185">Reference proteome</keyword>
<protein>
    <submittedName>
        <fullName evidence="7">Uncharacterized protein</fullName>
    </submittedName>
</protein>
<reference evidence="7 8" key="1">
    <citation type="submission" date="2023-08" db="EMBL/GenBank/DDBJ databases">
        <title>A Necator americanus chromosomal reference genome.</title>
        <authorList>
            <person name="Ilik V."/>
            <person name="Petrzelkova K.J."/>
            <person name="Pardy F."/>
            <person name="Fuh T."/>
            <person name="Niatou-Singa F.S."/>
            <person name="Gouil Q."/>
            <person name="Baker L."/>
            <person name="Ritchie M.E."/>
            <person name="Jex A.R."/>
            <person name="Gazzola D."/>
            <person name="Li H."/>
            <person name="Toshio Fujiwara R."/>
            <person name="Zhan B."/>
            <person name="Aroian R.V."/>
            <person name="Pafco B."/>
            <person name="Schwarz E.M."/>
        </authorList>
    </citation>
    <scope>NUCLEOTIDE SEQUENCE [LARGE SCALE GENOMIC DNA]</scope>
    <source>
        <strain evidence="7 8">Aroian</strain>
        <tissue evidence="7">Whole animal</tissue>
    </source>
</reference>
<evidence type="ECO:0000313" key="7">
    <source>
        <dbReference type="EMBL" id="KAK6758966.1"/>
    </source>
</evidence>
<evidence type="ECO:0000256" key="1">
    <source>
        <dbReference type="ARBA" id="ARBA00004167"/>
    </source>
</evidence>
<gene>
    <name evidence="7" type="primary">Necator_chrV.g21078</name>
    <name evidence="7" type="ORF">RB195_016285</name>
</gene>
<dbReference type="InterPro" id="IPR009432">
    <property type="entry name" value="DUF1075"/>
</dbReference>
<accession>A0ABR1EB14</accession>